<dbReference type="AlphaFoldDB" id="F7ZI79"/>
<feature type="binding site" evidence="3">
    <location>
        <position position="146"/>
    </location>
    <ligand>
        <name>a divalent metal cation</name>
        <dbReference type="ChEBI" id="CHEBI:60240"/>
    </ligand>
</feature>
<feature type="binding site" evidence="3">
    <location>
        <position position="15"/>
    </location>
    <ligand>
        <name>a divalent metal cation</name>
        <dbReference type="ChEBI" id="CHEBI:60240"/>
    </ligand>
</feature>
<dbReference type="STRING" id="391595.RLO149_c043190"/>
<dbReference type="PRINTS" id="PR01790">
    <property type="entry name" value="SMP30FAMILY"/>
</dbReference>
<feature type="active site" description="Proton donor/acceptor" evidence="2">
    <location>
        <position position="197"/>
    </location>
</feature>
<protein>
    <submittedName>
        <fullName evidence="5">Regulcalcin</fullName>
    </submittedName>
</protein>
<dbReference type="GO" id="GO:0005509">
    <property type="term" value="F:calcium ion binding"/>
    <property type="evidence" value="ECO:0007669"/>
    <property type="project" value="TreeGrafter"/>
</dbReference>
<reference evidence="5 6" key="1">
    <citation type="journal article" date="2011" name="BMC Genomics">
        <title>Comparative genome analysis and genome-guided physiological analysis of Roseobacter litoralis.</title>
        <authorList>
            <person name="Kalhoefer D."/>
            <person name="Thole S."/>
            <person name="Voget S."/>
            <person name="Lehmann R."/>
            <person name="Liesegang H."/>
            <person name="Wollher A."/>
            <person name="Daniel R."/>
            <person name="Simon M."/>
            <person name="Brinkhoff T."/>
        </authorList>
    </citation>
    <scope>NUCLEOTIDE SEQUENCE [LARGE SCALE GENOMIC DNA]</scope>
    <source>
        <strain evidence="6">ATCC 49566 / DSM 6996 / JCM 21268 / NBRC 15278 / OCh 149</strain>
    </source>
</reference>
<dbReference type="OrthoDB" id="2633250at2"/>
<proteinExistence type="inferred from homology"/>
<dbReference type="PANTHER" id="PTHR10907">
    <property type="entry name" value="REGUCALCIN"/>
    <property type="match status" value="1"/>
</dbReference>
<dbReference type="EMBL" id="CP002623">
    <property type="protein sequence ID" value="AEI96215.1"/>
    <property type="molecule type" value="Genomic_DNA"/>
</dbReference>
<name>F7ZI79_ROSLO</name>
<evidence type="ECO:0000313" key="5">
    <source>
        <dbReference type="EMBL" id="AEI96215.1"/>
    </source>
</evidence>
<keyword evidence="3" id="KW-0479">Metal-binding</keyword>
<sequence>MQISVLADVKPLLGEGPLWDTEGERLWFIDSLGCRIFRCTSEGAEMRAWTVPSAIGSMCLRAGGGAIVALTDGFHALDLDSGEIQHIIDPEPDQPDNRLNDGKVDPKGRFLCGSMDTGEAVPTGTLWRLDTDMSLHALEKGIICSNGPCWSPDGQTLYFSDSFSGEISAFDYDVETGCVANRRTFAALPTERGGAPDGATVDGEGGIWSACVFDGRIFRFMPDGTVDRVIEMPVCKVTSVAFGGADLGTLYVTSMAEPPLPKYPGDGPLRGATFRIDGLGVTGRPEPRFAG</sequence>
<comment type="cofactor">
    <cofactor evidence="3">
        <name>Zn(2+)</name>
        <dbReference type="ChEBI" id="CHEBI:29105"/>
    </cofactor>
    <text evidence="3">Binds 1 divalent metal cation per subunit.</text>
</comment>
<dbReference type="PANTHER" id="PTHR10907:SF47">
    <property type="entry name" value="REGUCALCIN"/>
    <property type="match status" value="1"/>
</dbReference>
<dbReference type="Gene3D" id="2.120.10.30">
    <property type="entry name" value="TolB, C-terminal domain"/>
    <property type="match status" value="1"/>
</dbReference>
<dbReference type="InterPro" id="IPR013658">
    <property type="entry name" value="SGL"/>
</dbReference>
<feature type="binding site" evidence="3">
    <location>
        <position position="100"/>
    </location>
    <ligand>
        <name>substrate</name>
    </ligand>
</feature>
<comment type="similarity">
    <text evidence="1">Belongs to the SMP-30/CGR1 family.</text>
</comment>
<dbReference type="GO" id="GO:0004341">
    <property type="term" value="F:gluconolactonase activity"/>
    <property type="evidence" value="ECO:0007669"/>
    <property type="project" value="TreeGrafter"/>
</dbReference>
<evidence type="ECO:0000256" key="1">
    <source>
        <dbReference type="ARBA" id="ARBA00008853"/>
    </source>
</evidence>
<accession>F7ZI79</accession>
<dbReference type="InterPro" id="IPR011042">
    <property type="entry name" value="6-blade_b-propeller_TolB-like"/>
</dbReference>
<dbReference type="RefSeq" id="WP_013964094.1">
    <property type="nucleotide sequence ID" value="NC_015730.1"/>
</dbReference>
<dbReference type="SUPFAM" id="SSF63829">
    <property type="entry name" value="Calcium-dependent phosphotriesterase"/>
    <property type="match status" value="1"/>
</dbReference>
<dbReference type="eggNOG" id="COG3386">
    <property type="taxonomic scope" value="Bacteria"/>
</dbReference>
<gene>
    <name evidence="5" type="ordered locus">RLO149_c043190</name>
</gene>
<evidence type="ECO:0000256" key="2">
    <source>
        <dbReference type="PIRSR" id="PIRSR605511-1"/>
    </source>
</evidence>
<keyword evidence="3" id="KW-0862">Zinc</keyword>
<dbReference type="Proteomes" id="UP000001353">
    <property type="component" value="Chromosome"/>
</dbReference>
<keyword evidence="6" id="KW-1185">Reference proteome</keyword>
<dbReference type="GO" id="GO:0019853">
    <property type="term" value="P:L-ascorbic acid biosynthetic process"/>
    <property type="evidence" value="ECO:0007669"/>
    <property type="project" value="TreeGrafter"/>
</dbReference>
<feature type="binding site" evidence="3">
    <location>
        <position position="98"/>
    </location>
    <ligand>
        <name>substrate</name>
    </ligand>
</feature>
<dbReference type="HOGENOM" id="CLU_036110_3_1_5"/>
<evidence type="ECO:0000256" key="3">
    <source>
        <dbReference type="PIRSR" id="PIRSR605511-2"/>
    </source>
</evidence>
<feature type="binding site" evidence="3">
    <location>
        <position position="197"/>
    </location>
    <ligand>
        <name>a divalent metal cation</name>
        <dbReference type="ChEBI" id="CHEBI:60240"/>
    </ligand>
</feature>
<organism evidence="5 6">
    <name type="scientific">Roseobacter litoralis (strain ATCC 49566 / DSM 6996 / JCM 21268 / NBRC 15278 / OCh 149)</name>
    <dbReference type="NCBI Taxonomy" id="391595"/>
    <lineage>
        <taxon>Bacteria</taxon>
        <taxon>Pseudomonadati</taxon>
        <taxon>Pseudomonadota</taxon>
        <taxon>Alphaproteobacteria</taxon>
        <taxon>Rhodobacterales</taxon>
        <taxon>Roseobacteraceae</taxon>
        <taxon>Roseobacter</taxon>
    </lineage>
</organism>
<feature type="domain" description="SMP-30/Gluconolactonase/LRE-like region" evidence="4">
    <location>
        <begin position="13"/>
        <end position="255"/>
    </location>
</feature>
<evidence type="ECO:0000313" key="6">
    <source>
        <dbReference type="Proteomes" id="UP000001353"/>
    </source>
</evidence>
<evidence type="ECO:0000259" key="4">
    <source>
        <dbReference type="Pfam" id="PF08450"/>
    </source>
</evidence>
<dbReference type="InterPro" id="IPR005511">
    <property type="entry name" value="SMP-30"/>
</dbReference>
<dbReference type="KEGG" id="rli:RLO149_c043190"/>
<dbReference type="Pfam" id="PF08450">
    <property type="entry name" value="SGL"/>
    <property type="match status" value="1"/>
</dbReference>